<feature type="compositionally biased region" description="Basic and acidic residues" evidence="4">
    <location>
        <begin position="110"/>
        <end position="120"/>
    </location>
</feature>
<name>A0ABR0BF79_PURLI</name>
<sequence>MTRELESILTQLGLAQYLGLLVDEGFDTWEALLDIQESDLETLGVKLGHRRKLQRHIANARGLRPGSPLLDLTPAQEGSVADGSRNGLTGPSDTGESGSITKRRYRRHPKPDENAPEKPRTAYVRFSNKIREGLKEQNLTFAEKAKLVGENWQTLAADEKAEYENRANADKDQYRLQLEEYQKTDDHRQYSQYLLDFTEEAKRKGERRDSKRLKFHSIPLVQEGISKAFRERGEIASVTSPAEESDHRSGTQSPAAPELGQHHSQLPPPRLEHTKDTSNSPKTASEPSLTAVPRSDEKELDGWESKVSPAVQQLSEPGEDSFMSNFPNLQVYPRSPTGQQSGTRTAGAEEYRPLSPTGGTATPPGSPRMQQDRFTVCATGAIGYEFETVSSAFQDMEVERTEGDALLRSERHPSAKAHRGGIDGISALLQADQMSREKQSRAAERRI</sequence>
<evidence type="ECO:0000256" key="1">
    <source>
        <dbReference type="ARBA" id="ARBA00023125"/>
    </source>
</evidence>
<evidence type="ECO:0000256" key="3">
    <source>
        <dbReference type="PROSITE-ProRule" id="PRU00267"/>
    </source>
</evidence>
<dbReference type="InterPro" id="IPR013761">
    <property type="entry name" value="SAM/pointed_sf"/>
</dbReference>
<dbReference type="SUPFAM" id="SSF47769">
    <property type="entry name" value="SAM/Pointed domain"/>
    <property type="match status" value="1"/>
</dbReference>
<dbReference type="EMBL" id="JAWRVI010000165">
    <property type="protein sequence ID" value="KAK4073297.1"/>
    <property type="molecule type" value="Genomic_DNA"/>
</dbReference>
<dbReference type="PANTHER" id="PTHR46040:SF3">
    <property type="entry name" value="HIGH MOBILITY GROUP PROTEIN 2"/>
    <property type="match status" value="1"/>
</dbReference>
<feature type="domain" description="HMG box" evidence="5">
    <location>
        <begin position="116"/>
        <end position="182"/>
    </location>
</feature>
<dbReference type="Pfam" id="PF00505">
    <property type="entry name" value="HMG_box"/>
    <property type="match status" value="1"/>
</dbReference>
<dbReference type="Proteomes" id="UP001287286">
    <property type="component" value="Unassembled WGS sequence"/>
</dbReference>
<dbReference type="InterPro" id="IPR051965">
    <property type="entry name" value="ChromReg_NeuronalGeneExpr"/>
</dbReference>
<dbReference type="InterPro" id="IPR001660">
    <property type="entry name" value="SAM"/>
</dbReference>
<evidence type="ECO:0000256" key="2">
    <source>
        <dbReference type="ARBA" id="ARBA00023242"/>
    </source>
</evidence>
<dbReference type="InterPro" id="IPR009071">
    <property type="entry name" value="HMG_box_dom"/>
</dbReference>
<gene>
    <name evidence="6" type="ORF">Purlil1_13097</name>
</gene>
<evidence type="ECO:0000313" key="6">
    <source>
        <dbReference type="EMBL" id="KAK4073297.1"/>
    </source>
</evidence>
<keyword evidence="7" id="KW-1185">Reference proteome</keyword>
<feature type="region of interest" description="Disordered" evidence="4">
    <location>
        <begin position="63"/>
        <end position="120"/>
    </location>
</feature>
<dbReference type="CDD" id="cd09487">
    <property type="entry name" value="SAM_superfamily"/>
    <property type="match status" value="1"/>
</dbReference>
<proteinExistence type="predicted"/>
<dbReference type="Pfam" id="PF00536">
    <property type="entry name" value="SAM_1"/>
    <property type="match status" value="1"/>
</dbReference>
<accession>A0ABR0BF79</accession>
<keyword evidence="2 3" id="KW-0539">Nucleus</keyword>
<organism evidence="6 7">
    <name type="scientific">Purpureocillium lilacinum</name>
    <name type="common">Paecilomyces lilacinus</name>
    <dbReference type="NCBI Taxonomy" id="33203"/>
    <lineage>
        <taxon>Eukaryota</taxon>
        <taxon>Fungi</taxon>
        <taxon>Dikarya</taxon>
        <taxon>Ascomycota</taxon>
        <taxon>Pezizomycotina</taxon>
        <taxon>Sordariomycetes</taxon>
        <taxon>Hypocreomycetidae</taxon>
        <taxon>Hypocreales</taxon>
        <taxon>Ophiocordycipitaceae</taxon>
        <taxon>Purpureocillium</taxon>
    </lineage>
</organism>
<keyword evidence="1 3" id="KW-0238">DNA-binding</keyword>
<dbReference type="Gene3D" id="1.10.150.50">
    <property type="entry name" value="Transcription Factor, Ets-1"/>
    <property type="match status" value="1"/>
</dbReference>
<feature type="DNA-binding region" description="HMG box" evidence="3">
    <location>
        <begin position="116"/>
        <end position="182"/>
    </location>
</feature>
<evidence type="ECO:0000313" key="7">
    <source>
        <dbReference type="Proteomes" id="UP001287286"/>
    </source>
</evidence>
<dbReference type="SUPFAM" id="SSF47095">
    <property type="entry name" value="HMG-box"/>
    <property type="match status" value="1"/>
</dbReference>
<feature type="compositionally biased region" description="Polar residues" evidence="4">
    <location>
        <begin position="86"/>
        <end position="100"/>
    </location>
</feature>
<protein>
    <submittedName>
        <fullName evidence="6">Transcriptional regulator family: HMG</fullName>
    </submittedName>
</protein>
<dbReference type="SMART" id="SM00398">
    <property type="entry name" value="HMG"/>
    <property type="match status" value="1"/>
</dbReference>
<feature type="compositionally biased region" description="Basic and acidic residues" evidence="4">
    <location>
        <begin position="294"/>
        <end position="304"/>
    </location>
</feature>
<evidence type="ECO:0000256" key="4">
    <source>
        <dbReference type="SAM" id="MobiDB-lite"/>
    </source>
</evidence>
<dbReference type="PANTHER" id="PTHR46040">
    <property type="entry name" value="HIGH MOBILITY GROUP PROTEIN 2"/>
    <property type="match status" value="1"/>
</dbReference>
<dbReference type="SMART" id="SM00454">
    <property type="entry name" value="SAM"/>
    <property type="match status" value="1"/>
</dbReference>
<comment type="caution">
    <text evidence="6">The sequence shown here is derived from an EMBL/GenBank/DDBJ whole genome shotgun (WGS) entry which is preliminary data.</text>
</comment>
<dbReference type="Gene3D" id="1.10.30.10">
    <property type="entry name" value="High mobility group box domain"/>
    <property type="match status" value="1"/>
</dbReference>
<feature type="region of interest" description="Disordered" evidence="4">
    <location>
        <begin position="236"/>
        <end position="371"/>
    </location>
</feature>
<dbReference type="InterPro" id="IPR036910">
    <property type="entry name" value="HMG_box_dom_sf"/>
</dbReference>
<reference evidence="6 7" key="1">
    <citation type="journal article" date="2024" name="Microbiol. Resour. Announc.">
        <title>Genome annotations for the ascomycete fungi Trichoderma harzianum, Trichoderma aggressivum, and Purpureocillium lilacinum.</title>
        <authorList>
            <person name="Beijen E.P.W."/>
            <person name="Ohm R.A."/>
        </authorList>
    </citation>
    <scope>NUCLEOTIDE SEQUENCE [LARGE SCALE GENOMIC DNA]</scope>
    <source>
        <strain evidence="6 7">CBS 150709</strain>
    </source>
</reference>
<evidence type="ECO:0000259" key="5">
    <source>
        <dbReference type="PROSITE" id="PS50118"/>
    </source>
</evidence>
<dbReference type="PROSITE" id="PS50118">
    <property type="entry name" value="HMG_BOX_2"/>
    <property type="match status" value="1"/>
</dbReference>
<feature type="compositionally biased region" description="Polar residues" evidence="4">
    <location>
        <begin position="277"/>
        <end position="288"/>
    </location>
</feature>